<dbReference type="Pfam" id="PF20703">
    <property type="entry name" value="nSTAND1"/>
    <property type="match status" value="1"/>
</dbReference>
<dbReference type="SUPFAM" id="SSF52540">
    <property type="entry name" value="P-loop containing nucleoside triphosphate hydrolases"/>
    <property type="match status" value="1"/>
</dbReference>
<dbReference type="Pfam" id="PF13560">
    <property type="entry name" value="HTH_31"/>
    <property type="match status" value="1"/>
</dbReference>
<dbReference type="Gene3D" id="3.40.50.300">
    <property type="entry name" value="P-loop containing nucleotide triphosphate hydrolases"/>
    <property type="match status" value="1"/>
</dbReference>
<dbReference type="InterPro" id="IPR001387">
    <property type="entry name" value="Cro/C1-type_HTH"/>
</dbReference>
<comment type="caution">
    <text evidence="4">The sequence shown here is derived from an EMBL/GenBank/DDBJ whole genome shotgun (WGS) entry which is preliminary data.</text>
</comment>
<feature type="domain" description="HTH cro/C1-type" evidence="3">
    <location>
        <begin position="21"/>
        <end position="77"/>
    </location>
</feature>
<gene>
    <name evidence="4" type="ORF">GCM10022384_22910</name>
</gene>
<dbReference type="Proteomes" id="UP001500034">
    <property type="component" value="Unassembled WGS sequence"/>
</dbReference>
<evidence type="ECO:0000256" key="2">
    <source>
        <dbReference type="SAM" id="Phobius"/>
    </source>
</evidence>
<evidence type="ECO:0000313" key="5">
    <source>
        <dbReference type="Proteomes" id="UP001500034"/>
    </source>
</evidence>
<evidence type="ECO:0000256" key="1">
    <source>
        <dbReference type="SAM" id="MobiDB-lite"/>
    </source>
</evidence>
<evidence type="ECO:0000313" key="4">
    <source>
        <dbReference type="EMBL" id="GAA3971380.1"/>
    </source>
</evidence>
<sequence>MGRSEKPLDPTAGPVQRFAHDLRALRRAAKSPTYRDMARRTGYSAPTLSSAAAGERPPSLPVTLAYVAACGGHPDEWERRWRELTEHVPSGPTPSPDDPAPYRGLARFETADDGLFFGRDHLVGDLLEMTRKHPFVALVGPSGSGKSSLLRAGLVPALRRLPEDDGRPATIRICTPGETPLTTHGGLLSPVEGAAPTVLLVDQFEEVFTLCRDPSERSGFLQGLLRSRPVPGEGGLRVVVTVRADFYGHCADHPELVEALNTATQLVGSMSPEQVRETIVKPATSSRLVVEKALTSQIIADMAQEPGALPLMSHTLLELWHRRRARTLTLQAYRAIGGIQGAVAHTAEELFRDMSEAQAGLARMMLLRLITPGDGAPDTRRPVDRDELARSPEAEAVLERLVRARLVTADDATMNLSHEALITAWPRLHTWVDADRERLRLQRRLTEAAREWAQLDRDSDALYRGTRLVAARDAFIRTDGSTDDLTPLEREFLRESLRRGRYTRPFVAVSRRFVRSRWWLVFRLATACSMVLWTVWFLNREHP</sequence>
<dbReference type="SMART" id="SM00530">
    <property type="entry name" value="HTH_XRE"/>
    <property type="match status" value="1"/>
</dbReference>
<proteinExistence type="predicted"/>
<dbReference type="CDD" id="cd00093">
    <property type="entry name" value="HTH_XRE"/>
    <property type="match status" value="1"/>
</dbReference>
<feature type="region of interest" description="Disordered" evidence="1">
    <location>
        <begin position="29"/>
        <end position="56"/>
    </location>
</feature>
<feature type="transmembrane region" description="Helical" evidence="2">
    <location>
        <begin position="518"/>
        <end position="538"/>
    </location>
</feature>
<dbReference type="SUPFAM" id="SSF47413">
    <property type="entry name" value="lambda repressor-like DNA-binding domains"/>
    <property type="match status" value="1"/>
</dbReference>
<accession>A0ABP7PU94</accession>
<protein>
    <recommendedName>
        <fullName evidence="3">HTH cro/C1-type domain-containing protein</fullName>
    </recommendedName>
</protein>
<keyword evidence="2" id="KW-0812">Transmembrane</keyword>
<keyword evidence="5" id="KW-1185">Reference proteome</keyword>
<reference evidence="5" key="1">
    <citation type="journal article" date="2019" name="Int. J. Syst. Evol. Microbiol.">
        <title>The Global Catalogue of Microorganisms (GCM) 10K type strain sequencing project: providing services to taxonomists for standard genome sequencing and annotation.</title>
        <authorList>
            <consortium name="The Broad Institute Genomics Platform"/>
            <consortium name="The Broad Institute Genome Sequencing Center for Infectious Disease"/>
            <person name="Wu L."/>
            <person name="Ma J."/>
        </authorList>
    </citation>
    <scope>NUCLEOTIDE SEQUENCE [LARGE SCALE GENOMIC DNA]</scope>
    <source>
        <strain evidence="5">JCM 17027</strain>
    </source>
</reference>
<dbReference type="InterPro" id="IPR027417">
    <property type="entry name" value="P-loop_NTPase"/>
</dbReference>
<dbReference type="InterPro" id="IPR010982">
    <property type="entry name" value="Lambda_DNA-bd_dom_sf"/>
</dbReference>
<evidence type="ECO:0000259" key="3">
    <source>
        <dbReference type="SMART" id="SM00530"/>
    </source>
</evidence>
<dbReference type="RefSeq" id="WP_345591571.1">
    <property type="nucleotide sequence ID" value="NZ_BAABCQ010000033.1"/>
</dbReference>
<keyword evidence="2" id="KW-1133">Transmembrane helix</keyword>
<dbReference type="EMBL" id="BAABCQ010000033">
    <property type="protein sequence ID" value="GAA3971380.1"/>
    <property type="molecule type" value="Genomic_DNA"/>
</dbReference>
<name>A0ABP7PU94_9ACTN</name>
<dbReference type="InterPro" id="IPR049052">
    <property type="entry name" value="nSTAND1"/>
</dbReference>
<dbReference type="Gene3D" id="1.10.260.40">
    <property type="entry name" value="lambda repressor-like DNA-binding domains"/>
    <property type="match status" value="1"/>
</dbReference>
<keyword evidence="2" id="KW-0472">Membrane</keyword>
<organism evidence="4 5">
    <name type="scientific">Streptomyces marokkonensis</name>
    <dbReference type="NCBI Taxonomy" id="324855"/>
    <lineage>
        <taxon>Bacteria</taxon>
        <taxon>Bacillati</taxon>
        <taxon>Actinomycetota</taxon>
        <taxon>Actinomycetes</taxon>
        <taxon>Kitasatosporales</taxon>
        <taxon>Streptomycetaceae</taxon>
        <taxon>Streptomyces</taxon>
    </lineage>
</organism>